<evidence type="ECO:0000259" key="5">
    <source>
        <dbReference type="PROSITE" id="PS50835"/>
    </source>
</evidence>
<dbReference type="InterPro" id="IPR013106">
    <property type="entry name" value="Ig_V-set"/>
</dbReference>
<dbReference type="Ensembl" id="ENSNMLT00000030635.1">
    <property type="protein sequence ID" value="ENSNMLP00000027426.1"/>
    <property type="gene ID" value="ENSNMLG00000017482.1"/>
</dbReference>
<dbReference type="AlphaFoldDB" id="A0A8C6U034"/>
<sequence length="168" mass="18606">MAAPLRVLCALTCCFLLQTHHCTGKYKGQSLWSPRAVVASVGDDVVLQCLFRPPRDVSGQTLQWTRPDLDPMFLFVWRSYEELTVLRNPAFEGRATLFTDELKHGNISLKLTSVGVSDDGTYRCSVPGLGIDSTVRTASWTCLPWETLPGSPMVGSFRIIQAQTPPPH</sequence>
<protein>
    <recommendedName>
        <fullName evidence="5">Ig-like domain-containing protein</fullName>
    </recommendedName>
</protein>
<dbReference type="InterPro" id="IPR036179">
    <property type="entry name" value="Ig-like_dom_sf"/>
</dbReference>
<feature type="domain" description="Ig-like" evidence="5">
    <location>
        <begin position="42"/>
        <end position="141"/>
    </location>
</feature>
<evidence type="ECO:0000256" key="2">
    <source>
        <dbReference type="ARBA" id="ARBA00023136"/>
    </source>
</evidence>
<dbReference type="InterPro" id="IPR007110">
    <property type="entry name" value="Ig-like_dom"/>
</dbReference>
<dbReference type="Gene3D" id="2.60.40.10">
    <property type="entry name" value="Immunoglobulins"/>
    <property type="match status" value="1"/>
</dbReference>
<dbReference type="SMART" id="SM00409">
    <property type="entry name" value="IG"/>
    <property type="match status" value="1"/>
</dbReference>
<accession>A0A8C6U034</accession>
<dbReference type="InterPro" id="IPR003599">
    <property type="entry name" value="Ig_sub"/>
</dbReference>
<feature type="signal peptide" evidence="4">
    <location>
        <begin position="1"/>
        <end position="24"/>
    </location>
</feature>
<evidence type="ECO:0000256" key="4">
    <source>
        <dbReference type="SAM" id="SignalP"/>
    </source>
</evidence>
<dbReference type="SUPFAM" id="SSF48726">
    <property type="entry name" value="Immunoglobulin"/>
    <property type="match status" value="1"/>
</dbReference>
<reference evidence="6" key="2">
    <citation type="submission" date="2025-09" db="UniProtKB">
        <authorList>
            <consortium name="Ensembl"/>
        </authorList>
    </citation>
    <scope>IDENTIFICATION</scope>
</reference>
<dbReference type="GO" id="GO:0050852">
    <property type="term" value="P:T cell receptor signaling pathway"/>
    <property type="evidence" value="ECO:0007669"/>
    <property type="project" value="TreeGrafter"/>
</dbReference>
<organism evidence="6 7">
    <name type="scientific">Neogobius melanostomus</name>
    <name type="common">round goby</name>
    <dbReference type="NCBI Taxonomy" id="47308"/>
    <lineage>
        <taxon>Eukaryota</taxon>
        <taxon>Metazoa</taxon>
        <taxon>Chordata</taxon>
        <taxon>Craniata</taxon>
        <taxon>Vertebrata</taxon>
        <taxon>Euteleostomi</taxon>
        <taxon>Actinopterygii</taxon>
        <taxon>Neopterygii</taxon>
        <taxon>Teleostei</taxon>
        <taxon>Neoteleostei</taxon>
        <taxon>Acanthomorphata</taxon>
        <taxon>Gobiaria</taxon>
        <taxon>Gobiiformes</taxon>
        <taxon>Gobioidei</taxon>
        <taxon>Gobiidae</taxon>
        <taxon>Benthophilinae</taxon>
        <taxon>Neogobiini</taxon>
        <taxon>Neogobius</taxon>
    </lineage>
</organism>
<dbReference type="GO" id="GO:0009897">
    <property type="term" value="C:external side of plasma membrane"/>
    <property type="evidence" value="ECO:0007669"/>
    <property type="project" value="TreeGrafter"/>
</dbReference>
<evidence type="ECO:0000313" key="6">
    <source>
        <dbReference type="Ensembl" id="ENSNMLP00000027426.1"/>
    </source>
</evidence>
<keyword evidence="4" id="KW-0732">Signal</keyword>
<evidence type="ECO:0000256" key="1">
    <source>
        <dbReference type="ARBA" id="ARBA00004370"/>
    </source>
</evidence>
<reference evidence="6" key="1">
    <citation type="submission" date="2025-08" db="UniProtKB">
        <authorList>
            <consortium name="Ensembl"/>
        </authorList>
    </citation>
    <scope>IDENTIFICATION</scope>
</reference>
<evidence type="ECO:0000313" key="7">
    <source>
        <dbReference type="Proteomes" id="UP000694523"/>
    </source>
</evidence>
<proteinExistence type="predicted"/>
<dbReference type="InterPro" id="IPR013783">
    <property type="entry name" value="Ig-like_fold"/>
</dbReference>
<dbReference type="PROSITE" id="PS50835">
    <property type="entry name" value="IG_LIKE"/>
    <property type="match status" value="1"/>
</dbReference>
<evidence type="ECO:0000256" key="3">
    <source>
        <dbReference type="ARBA" id="ARBA00023319"/>
    </source>
</evidence>
<dbReference type="InterPro" id="IPR050504">
    <property type="entry name" value="IgSF_BTN/MOG"/>
</dbReference>
<keyword evidence="3" id="KW-0393">Immunoglobulin domain</keyword>
<comment type="subcellular location">
    <subcellularLocation>
        <location evidence="1">Membrane</location>
    </subcellularLocation>
</comment>
<name>A0A8C6U034_9GOBI</name>
<dbReference type="GO" id="GO:0001817">
    <property type="term" value="P:regulation of cytokine production"/>
    <property type="evidence" value="ECO:0007669"/>
    <property type="project" value="TreeGrafter"/>
</dbReference>
<dbReference type="Pfam" id="PF07686">
    <property type="entry name" value="V-set"/>
    <property type="match status" value="1"/>
</dbReference>
<dbReference type="GO" id="GO:0005102">
    <property type="term" value="F:signaling receptor binding"/>
    <property type="evidence" value="ECO:0007669"/>
    <property type="project" value="TreeGrafter"/>
</dbReference>
<keyword evidence="7" id="KW-1185">Reference proteome</keyword>
<dbReference type="PANTHER" id="PTHR24100:SF151">
    <property type="entry name" value="ICOS LIGAND"/>
    <property type="match status" value="1"/>
</dbReference>
<keyword evidence="2" id="KW-0472">Membrane</keyword>
<dbReference type="Proteomes" id="UP000694523">
    <property type="component" value="Unplaced"/>
</dbReference>
<feature type="chain" id="PRO_5034266084" description="Ig-like domain-containing protein" evidence="4">
    <location>
        <begin position="25"/>
        <end position="168"/>
    </location>
</feature>
<dbReference type="PANTHER" id="PTHR24100">
    <property type="entry name" value="BUTYROPHILIN"/>
    <property type="match status" value="1"/>
</dbReference>